<protein>
    <recommendedName>
        <fullName evidence="6">Mutator family transposase</fullName>
    </recommendedName>
</protein>
<feature type="compositionally biased region" description="Polar residues" evidence="7">
    <location>
        <begin position="80"/>
        <end position="90"/>
    </location>
</feature>
<keyword evidence="3 6" id="KW-0815">Transposition</keyword>
<proteinExistence type="inferred from homology"/>
<name>A0A1H3QJ43_9ACTN</name>
<dbReference type="PANTHER" id="PTHR33217:SF7">
    <property type="entry name" value="TRANSPOSASE FOR INSERTION SEQUENCE ELEMENT IS1081"/>
    <property type="match status" value="1"/>
</dbReference>
<keyword evidence="6" id="KW-0814">Transposable element</keyword>
<sequence length="251" mass="27297">MRGATAWIFCVNPPRNTQEKGHAMALDQSALLELLEALKAADVDDRVRAATETLYQALIEAELTATIGAAPHQRTEARTAQRNGSRPRTLTTTAGDLELRIPKLRAGSFFPSLLERRRRIDQALFAVVMEAYLHGVSTRKVDDLVRALGADTGISKSEVSRICADLDAEVAAFRDRSLAEQPFPYVFLDATYCKARVGRRVVSQAIVIATGVAADGHREVLGFAVGDSEDGAFWTAFLRSLKARGLGGTQL</sequence>
<evidence type="ECO:0000256" key="1">
    <source>
        <dbReference type="ARBA" id="ARBA00002190"/>
    </source>
</evidence>
<keyword evidence="5 6" id="KW-0233">DNA recombination</keyword>
<dbReference type="GO" id="GO:0006313">
    <property type="term" value="P:DNA transposition"/>
    <property type="evidence" value="ECO:0007669"/>
    <property type="project" value="UniProtKB-UniRule"/>
</dbReference>
<accession>A0A1H3QJ43</accession>
<dbReference type="NCBIfam" id="NF033543">
    <property type="entry name" value="transpos_IS256"/>
    <property type="match status" value="1"/>
</dbReference>
<comment type="function">
    <text evidence="1 6">Required for the transposition of the insertion element.</text>
</comment>
<dbReference type="Proteomes" id="UP000198921">
    <property type="component" value="Unassembled WGS sequence"/>
</dbReference>
<evidence type="ECO:0000256" key="3">
    <source>
        <dbReference type="ARBA" id="ARBA00022578"/>
    </source>
</evidence>
<evidence type="ECO:0000256" key="2">
    <source>
        <dbReference type="ARBA" id="ARBA00010961"/>
    </source>
</evidence>
<evidence type="ECO:0000256" key="7">
    <source>
        <dbReference type="SAM" id="MobiDB-lite"/>
    </source>
</evidence>
<dbReference type="GO" id="GO:0003677">
    <property type="term" value="F:DNA binding"/>
    <property type="evidence" value="ECO:0007669"/>
    <property type="project" value="UniProtKB-UniRule"/>
</dbReference>
<reference evidence="9" key="1">
    <citation type="submission" date="2016-10" db="EMBL/GenBank/DDBJ databases">
        <authorList>
            <person name="Varghese N."/>
            <person name="Submissions S."/>
        </authorList>
    </citation>
    <scope>NUCLEOTIDE SEQUENCE [LARGE SCALE GENOMIC DNA]</scope>
    <source>
        <strain evidence="9">DSM 45422</strain>
    </source>
</reference>
<evidence type="ECO:0000313" key="8">
    <source>
        <dbReference type="EMBL" id="SDZ13005.1"/>
    </source>
</evidence>
<feature type="region of interest" description="Disordered" evidence="7">
    <location>
        <begin position="70"/>
        <end position="90"/>
    </location>
</feature>
<dbReference type="InterPro" id="IPR001207">
    <property type="entry name" value="Transposase_mutator"/>
</dbReference>
<gene>
    <name evidence="8" type="ORF">SAMN05660209_04762</name>
</gene>
<dbReference type="EMBL" id="FNOT01000023">
    <property type="protein sequence ID" value="SDZ13005.1"/>
    <property type="molecule type" value="Genomic_DNA"/>
</dbReference>
<evidence type="ECO:0000256" key="4">
    <source>
        <dbReference type="ARBA" id="ARBA00023125"/>
    </source>
</evidence>
<dbReference type="AlphaFoldDB" id="A0A1H3QJ43"/>
<comment type="similarity">
    <text evidence="2 6">Belongs to the transposase mutator family.</text>
</comment>
<evidence type="ECO:0000256" key="5">
    <source>
        <dbReference type="ARBA" id="ARBA00023172"/>
    </source>
</evidence>
<organism evidence="8 9">
    <name type="scientific">Geodermatophilus africanus</name>
    <dbReference type="NCBI Taxonomy" id="1137993"/>
    <lineage>
        <taxon>Bacteria</taxon>
        <taxon>Bacillati</taxon>
        <taxon>Actinomycetota</taxon>
        <taxon>Actinomycetes</taxon>
        <taxon>Geodermatophilales</taxon>
        <taxon>Geodermatophilaceae</taxon>
        <taxon>Geodermatophilus</taxon>
    </lineage>
</organism>
<dbReference type="GO" id="GO:0004803">
    <property type="term" value="F:transposase activity"/>
    <property type="evidence" value="ECO:0007669"/>
    <property type="project" value="UniProtKB-UniRule"/>
</dbReference>
<dbReference type="PANTHER" id="PTHR33217">
    <property type="entry name" value="TRANSPOSASE FOR INSERTION SEQUENCE ELEMENT IS1081"/>
    <property type="match status" value="1"/>
</dbReference>
<evidence type="ECO:0000313" key="9">
    <source>
        <dbReference type="Proteomes" id="UP000198921"/>
    </source>
</evidence>
<keyword evidence="9" id="KW-1185">Reference proteome</keyword>
<feature type="non-terminal residue" evidence="8">
    <location>
        <position position="251"/>
    </location>
</feature>
<evidence type="ECO:0000256" key="6">
    <source>
        <dbReference type="RuleBase" id="RU365089"/>
    </source>
</evidence>
<keyword evidence="4 6" id="KW-0238">DNA-binding</keyword>
<dbReference type="Pfam" id="PF00872">
    <property type="entry name" value="Transposase_mut"/>
    <property type="match status" value="1"/>
</dbReference>
<dbReference type="STRING" id="1137993.SAMN05660209_04762"/>